<reference evidence="2" key="1">
    <citation type="submission" date="2016-09" db="EMBL/GenBank/DDBJ databases">
        <authorList>
            <person name="Hebert L."/>
            <person name="Moumen B."/>
        </authorList>
    </citation>
    <scope>NUCLEOTIDE SEQUENCE [LARGE SCALE GENOMIC DNA]</scope>
    <source>
        <strain evidence="2">OVI</strain>
    </source>
</reference>
<dbReference type="EMBL" id="CZPT02001439">
    <property type="protein sequence ID" value="SCU70422.1"/>
    <property type="molecule type" value="Genomic_DNA"/>
</dbReference>
<proteinExistence type="predicted"/>
<dbReference type="VEuPathDB" id="TriTrypDB:TEOVI_000199500"/>
<organism evidence="2 3">
    <name type="scientific">Trypanosoma equiperdum</name>
    <dbReference type="NCBI Taxonomy" id="5694"/>
    <lineage>
        <taxon>Eukaryota</taxon>
        <taxon>Discoba</taxon>
        <taxon>Euglenozoa</taxon>
        <taxon>Kinetoplastea</taxon>
        <taxon>Metakinetoplastina</taxon>
        <taxon>Trypanosomatida</taxon>
        <taxon>Trypanosomatidae</taxon>
        <taxon>Trypanosoma</taxon>
    </lineage>
</organism>
<keyword evidence="3" id="KW-1185">Reference proteome</keyword>
<dbReference type="RefSeq" id="XP_067081237.1">
    <property type="nucleotide sequence ID" value="XM_067225136.1"/>
</dbReference>
<evidence type="ECO:0000313" key="3">
    <source>
        <dbReference type="Proteomes" id="UP000195570"/>
    </source>
</evidence>
<gene>
    <name evidence="2" type="ORF">TEOVI_000199500</name>
</gene>
<evidence type="ECO:0000313" key="2">
    <source>
        <dbReference type="EMBL" id="SCU70422.1"/>
    </source>
</evidence>
<protein>
    <submittedName>
        <fullName evidence="2">Uncharacterized protein</fullName>
    </submittedName>
</protein>
<comment type="caution">
    <text evidence="2">The sequence shown here is derived from an EMBL/GenBank/DDBJ whole genome shotgun (WGS) entry which is preliminary data.</text>
</comment>
<name>A0A1G4IDZ9_TRYEQ</name>
<evidence type="ECO:0000256" key="1">
    <source>
        <dbReference type="SAM" id="MobiDB-lite"/>
    </source>
</evidence>
<sequence length="483" mass="53196">MPHCPRSPLRTHTAPSLPHEQPGSYTATVTLHGERRVADAYASEVCWGGQTGTRWGSTHRGVEQADVWKTALCPQAAFQRRALSLLGEGHTGTRHGLLKEPHLRCCDAGETARPTRHIERHRSPTTVGGDAVQQLGTTLCHSSYCRMPSVNPPATAYERALAKHGKRLLAAVQREQRRNLEEQRNRQVLERRKALYERYTKWNRQSTHKNGSEQTPAAASRCEEVEARQHSALTVTIGASETVGSSPSSLPGGGTLETTLQATKHLLLEHTTEVVGCSTAPFNEPVGGKHNQMPRNTMYPKELQEPQNHNLAECECSTSFMAYLAGRLSPRRRCGGSRFNPGSGGRGDFIHVCWPHCFTPPRPLPCRQVPHEWGRNLVASLATCGDADGEGLRWGLPSPLSCVLPDDIHQTSLRRSPRTAEATALSQRYCTSLDGSVNECAGEERHLLTFMRPMDQPRPLLSYHRPKTICEDQGGAYAASACP</sequence>
<dbReference type="AlphaFoldDB" id="A0A1G4IDZ9"/>
<accession>A0A1G4IDZ9</accession>
<feature type="region of interest" description="Disordered" evidence="1">
    <location>
        <begin position="1"/>
        <end position="23"/>
    </location>
</feature>
<dbReference type="Proteomes" id="UP000195570">
    <property type="component" value="Unassembled WGS sequence"/>
</dbReference>
<dbReference type="GeneID" id="92375935"/>